<sequence>MATEVPHIPVLDGGVRLRERFRVAAPTWCAPPPADPLGPVDRLPLIVATLLAAGALVLVSLQHGGKPALLLALGLALGFTLFHSHFGFTSGWRQLVTVGNGQALRAQLLLLGVAATMITIVLAGQLAVFDPVTRPTAVPIGLALLIGATLFGIGMQLAGSCASGTLFAVGAGQSSIVLSLGGFVAGQTLCIWAYPAVQELPAAPGLLLADRVGWIGSSAVTWAAVLLAGGLTWHVQRKRRPPPVAPPPTARGAARLYRGTWSPTAGALVLGVLAGLVFLVSGRVWAVASAFGLWGTKLLQAAGGHPEHWAFWQLPDNARQLQAPLLTDRLTLTNLGIMIGAAVAAAAAGAWRLHTRMPARAALAALLGGLLMGVGSRMSGGCNIGAFLGAISVGNLSGWIWGCCALAGAWLGVQARPLLGLHNPRPSDSIC</sequence>
<gene>
    <name evidence="10" type="ORF">GCM10009681_07110</name>
</gene>
<comment type="similarity">
    <text evidence="8">Belongs to the TsuA/YedE (TC 9.B.102) family.</text>
</comment>
<dbReference type="Proteomes" id="UP001500655">
    <property type="component" value="Unassembled WGS sequence"/>
</dbReference>
<protein>
    <submittedName>
        <fullName evidence="10">YeeE/YedE family protein</fullName>
    </submittedName>
</protein>
<dbReference type="EMBL" id="BAAALS010000002">
    <property type="protein sequence ID" value="GAA1738885.1"/>
    <property type="molecule type" value="Genomic_DNA"/>
</dbReference>
<evidence type="ECO:0000313" key="11">
    <source>
        <dbReference type="Proteomes" id="UP001500655"/>
    </source>
</evidence>
<reference evidence="10 11" key="1">
    <citation type="journal article" date="2019" name="Int. J. Syst. Evol. Microbiol.">
        <title>The Global Catalogue of Microorganisms (GCM) 10K type strain sequencing project: providing services to taxonomists for standard genome sequencing and annotation.</title>
        <authorList>
            <consortium name="The Broad Institute Genomics Platform"/>
            <consortium name="The Broad Institute Genome Sequencing Center for Infectious Disease"/>
            <person name="Wu L."/>
            <person name="Ma J."/>
        </authorList>
    </citation>
    <scope>NUCLEOTIDE SEQUENCE [LARGE SCALE GENOMIC DNA]</scope>
    <source>
        <strain evidence="10 11">JCM 13249</strain>
    </source>
</reference>
<feature type="transmembrane region" description="Helical" evidence="9">
    <location>
        <begin position="68"/>
        <end position="88"/>
    </location>
</feature>
<organism evidence="10 11">
    <name type="scientific">Luedemannella helvata</name>
    <dbReference type="NCBI Taxonomy" id="349315"/>
    <lineage>
        <taxon>Bacteria</taxon>
        <taxon>Bacillati</taxon>
        <taxon>Actinomycetota</taxon>
        <taxon>Actinomycetes</taxon>
        <taxon>Micromonosporales</taxon>
        <taxon>Micromonosporaceae</taxon>
        <taxon>Luedemannella</taxon>
    </lineage>
</organism>
<feature type="transmembrane region" description="Helical" evidence="9">
    <location>
        <begin position="214"/>
        <end position="233"/>
    </location>
</feature>
<feature type="transmembrane region" description="Helical" evidence="9">
    <location>
        <begin position="108"/>
        <end position="128"/>
    </location>
</feature>
<dbReference type="Pfam" id="PF04143">
    <property type="entry name" value="Sulf_transp"/>
    <property type="match status" value="1"/>
</dbReference>
<keyword evidence="6 9" id="KW-1133">Transmembrane helix</keyword>
<evidence type="ECO:0000256" key="3">
    <source>
        <dbReference type="ARBA" id="ARBA00022475"/>
    </source>
</evidence>
<evidence type="ECO:0000256" key="6">
    <source>
        <dbReference type="ARBA" id="ARBA00022989"/>
    </source>
</evidence>
<feature type="transmembrane region" description="Helical" evidence="9">
    <location>
        <begin position="43"/>
        <end position="62"/>
    </location>
</feature>
<keyword evidence="11" id="KW-1185">Reference proteome</keyword>
<feature type="transmembrane region" description="Helical" evidence="9">
    <location>
        <begin position="384"/>
        <end position="413"/>
    </location>
</feature>
<feature type="transmembrane region" description="Helical" evidence="9">
    <location>
        <begin position="335"/>
        <end position="354"/>
    </location>
</feature>
<evidence type="ECO:0000256" key="1">
    <source>
        <dbReference type="ARBA" id="ARBA00004429"/>
    </source>
</evidence>
<dbReference type="PANTHER" id="PTHR30574">
    <property type="entry name" value="INNER MEMBRANE PROTEIN YEDE"/>
    <property type="match status" value="1"/>
</dbReference>
<keyword evidence="7 9" id="KW-0472">Membrane</keyword>
<evidence type="ECO:0000256" key="5">
    <source>
        <dbReference type="ARBA" id="ARBA00022692"/>
    </source>
</evidence>
<proteinExistence type="inferred from homology"/>
<keyword evidence="5 9" id="KW-0812">Transmembrane</keyword>
<evidence type="ECO:0000256" key="8">
    <source>
        <dbReference type="ARBA" id="ARBA00035655"/>
    </source>
</evidence>
<keyword evidence="2" id="KW-0813">Transport</keyword>
<accession>A0ABN2JUR7</accession>
<name>A0ABN2JUR7_9ACTN</name>
<feature type="transmembrane region" description="Helical" evidence="9">
    <location>
        <begin position="265"/>
        <end position="288"/>
    </location>
</feature>
<evidence type="ECO:0000256" key="7">
    <source>
        <dbReference type="ARBA" id="ARBA00023136"/>
    </source>
</evidence>
<keyword evidence="3" id="KW-1003">Cell membrane</keyword>
<evidence type="ECO:0000313" key="10">
    <source>
        <dbReference type="EMBL" id="GAA1738885.1"/>
    </source>
</evidence>
<evidence type="ECO:0000256" key="4">
    <source>
        <dbReference type="ARBA" id="ARBA00022519"/>
    </source>
</evidence>
<dbReference type="RefSeq" id="WP_344076714.1">
    <property type="nucleotide sequence ID" value="NZ_BAAALS010000002.1"/>
</dbReference>
<comment type="subcellular location">
    <subcellularLocation>
        <location evidence="1">Cell inner membrane</location>
        <topology evidence="1">Multi-pass membrane protein</topology>
    </subcellularLocation>
</comment>
<dbReference type="InterPro" id="IPR007272">
    <property type="entry name" value="Sulf_transp_TsuA/YedE"/>
</dbReference>
<feature type="transmembrane region" description="Helical" evidence="9">
    <location>
        <begin position="140"/>
        <end position="169"/>
    </location>
</feature>
<dbReference type="PANTHER" id="PTHR30574:SF1">
    <property type="entry name" value="SULPHUR TRANSPORT DOMAIN-CONTAINING PROTEIN"/>
    <property type="match status" value="1"/>
</dbReference>
<keyword evidence="4" id="KW-0997">Cell inner membrane</keyword>
<evidence type="ECO:0000256" key="2">
    <source>
        <dbReference type="ARBA" id="ARBA00022448"/>
    </source>
</evidence>
<evidence type="ECO:0000256" key="9">
    <source>
        <dbReference type="SAM" id="Phobius"/>
    </source>
</evidence>
<comment type="caution">
    <text evidence="10">The sequence shown here is derived from an EMBL/GenBank/DDBJ whole genome shotgun (WGS) entry which is preliminary data.</text>
</comment>
<feature type="transmembrane region" description="Helical" evidence="9">
    <location>
        <begin position="361"/>
        <end position="378"/>
    </location>
</feature>